<keyword evidence="1" id="KW-1133">Transmembrane helix</keyword>
<feature type="transmembrane region" description="Helical" evidence="1">
    <location>
        <begin position="231"/>
        <end position="251"/>
    </location>
</feature>
<keyword evidence="1" id="KW-0472">Membrane</keyword>
<feature type="transmembrane region" description="Helical" evidence="1">
    <location>
        <begin position="39"/>
        <end position="58"/>
    </location>
</feature>
<protein>
    <recommendedName>
        <fullName evidence="4">ABC transporter permease</fullName>
    </recommendedName>
</protein>
<keyword evidence="1" id="KW-0812">Transmembrane</keyword>
<dbReference type="RefSeq" id="WP_212527771.1">
    <property type="nucleotide sequence ID" value="NZ_JAGSOG010000025.1"/>
</dbReference>
<accession>A0A941IQT0</accession>
<gene>
    <name evidence="2" type="ORF">KDL01_08225</name>
</gene>
<dbReference type="EMBL" id="JAGSOG010000025">
    <property type="protein sequence ID" value="MBR7833248.1"/>
    <property type="molecule type" value="Genomic_DNA"/>
</dbReference>
<reference evidence="2" key="1">
    <citation type="submission" date="2021-04" db="EMBL/GenBank/DDBJ databases">
        <title>Genome based classification of Actinospica acidithermotolerans sp. nov., an actinobacterium isolated from an Indonesian hot spring.</title>
        <authorList>
            <person name="Kusuma A.B."/>
            <person name="Putra K.E."/>
            <person name="Nafisah S."/>
            <person name="Loh J."/>
            <person name="Nouioui I."/>
            <person name="Goodfellow M."/>
        </authorList>
    </citation>
    <scope>NUCLEOTIDE SEQUENCE</scope>
    <source>
        <strain evidence="2">CSCA 57</strain>
    </source>
</reference>
<feature type="transmembrane region" description="Helical" evidence="1">
    <location>
        <begin position="201"/>
        <end position="219"/>
    </location>
</feature>
<feature type="transmembrane region" description="Helical" evidence="1">
    <location>
        <begin position="130"/>
        <end position="150"/>
    </location>
</feature>
<name>A0A941IQT0_9ACTN</name>
<sequence>MSSLAPTAPGAERVPGRTRPRLHGLTWLVWRQHRASFRFWTICALLLTGYLVYLHTTYASYLSAQAAGFDPDSVAPDAGFSVAAFLLSIAPLLAGASFGTQLFEREFSDGTFALVCTQSVSRVAWVRTKLLVPALMIVLCVAPCAAALTWDYSLDPHRQQIFLGREIFEAIGPAAVALSLVGLLVGAAAGLTLWRTGAAPVLAFLVVLAFKLCLWALPGQLNQEADSSMQTLQWTTTGICVVVCAGLAAYCQRLIVRRPS</sequence>
<feature type="transmembrane region" description="Helical" evidence="1">
    <location>
        <begin position="78"/>
        <end position="98"/>
    </location>
</feature>
<evidence type="ECO:0000256" key="1">
    <source>
        <dbReference type="SAM" id="Phobius"/>
    </source>
</evidence>
<dbReference type="Proteomes" id="UP000675781">
    <property type="component" value="Unassembled WGS sequence"/>
</dbReference>
<proteinExistence type="predicted"/>
<evidence type="ECO:0000313" key="2">
    <source>
        <dbReference type="EMBL" id="MBR7833248.1"/>
    </source>
</evidence>
<dbReference type="AlphaFoldDB" id="A0A941IQT0"/>
<evidence type="ECO:0000313" key="3">
    <source>
        <dbReference type="Proteomes" id="UP000675781"/>
    </source>
</evidence>
<comment type="caution">
    <text evidence="2">The sequence shown here is derived from an EMBL/GenBank/DDBJ whole genome shotgun (WGS) entry which is preliminary data.</text>
</comment>
<evidence type="ECO:0008006" key="4">
    <source>
        <dbReference type="Google" id="ProtNLM"/>
    </source>
</evidence>
<keyword evidence="3" id="KW-1185">Reference proteome</keyword>
<feature type="transmembrane region" description="Helical" evidence="1">
    <location>
        <begin position="170"/>
        <end position="194"/>
    </location>
</feature>
<organism evidence="2 3">
    <name type="scientific">Actinospica durhamensis</name>
    <dbReference type="NCBI Taxonomy" id="1508375"/>
    <lineage>
        <taxon>Bacteria</taxon>
        <taxon>Bacillati</taxon>
        <taxon>Actinomycetota</taxon>
        <taxon>Actinomycetes</taxon>
        <taxon>Catenulisporales</taxon>
        <taxon>Actinospicaceae</taxon>
        <taxon>Actinospica</taxon>
    </lineage>
</organism>